<comment type="subcellular location">
    <subcellularLocation>
        <location evidence="1">Membrane</location>
    </subcellularLocation>
</comment>
<dbReference type="AlphaFoldDB" id="A0A2U1SUT5"/>
<dbReference type="Gene3D" id="2.40.160.50">
    <property type="entry name" value="membrane protein fhac: a member of the omp85/tpsb transporter family"/>
    <property type="match status" value="1"/>
</dbReference>
<keyword evidence="2" id="KW-1134">Transmembrane beta strand</keyword>
<keyword evidence="2" id="KW-0812">Transmembrane</keyword>
<evidence type="ECO:0000313" key="5">
    <source>
        <dbReference type="EMBL" id="PWB95362.1"/>
    </source>
</evidence>
<name>A0A2U1SUT5_METSR</name>
<keyword evidence="6" id="KW-1185">Reference proteome</keyword>
<reference evidence="5 6" key="1">
    <citation type="journal article" date="2018" name="Appl. Microbiol. Biotechnol.">
        <title>Co-cultivation of the strictly anaerobic methanogen Methanosarcina barkeri with aerobic methanotrophs in an oxygen-limited membrane bioreactor.</title>
        <authorList>
            <person name="In 't Zandt M.H."/>
            <person name="van den Bosch T.J.M."/>
            <person name="Rijkers R."/>
            <person name="van Kessel M.A.H.J."/>
            <person name="Jetten M.S.M."/>
            <person name="Welte C.U."/>
        </authorList>
    </citation>
    <scope>NUCLEOTIDE SEQUENCE [LARGE SCALE GENOMIC DNA]</scope>
    <source>
        <strain evidence="5 6">DSM 17706</strain>
    </source>
</reference>
<protein>
    <submittedName>
        <fullName evidence="5">Outer membrane protein assembly factor</fullName>
    </submittedName>
</protein>
<sequence>MVRQSSVRVVGEVKYVKRFLGVTALLALGAPQAASPARAFDFFGLFGAAEETPEPSSDALPYRIEFAGLDEAEGLARNLQDVSSAWRLRLQAPPTGAGLARRVVADFPKLAEALWASGYYDAEIRATVAGVPVRPDGHGADAAAAAAERLRGQALAPIRIEITPGPLFRLRKVALLDARSGQPLDEALLTKKSLERDPEQPARAAALQSMQAGWIDALRANSYPLAKVTTAKPTIIHPEKAMDVVVTIDPGPRAGIGEVRTSGSPGIDPDVIRSYIYLEQGEPYSPKKLAELRKSIGRLEAVGSVKAEDGEKLDANGNLPIFVQTAERKRHAVGADAFFSNVDGPGLRAYWTDRNLFGGAERLRFDVEGGLAPFGSSATYNGLSSIRLNDVIGRAKASFVKPALFGSRNDLLLDAGFVREKTDYYWAYYGNGSAAIRHRFSDTASVQAGLEFERGHTFDAFGPHDYSLLGFPLSANYDGTDDLLAPTNGFRAIANVTPYVKAFGDSVGMVQSKTQISGYKSLDEDGWYVLAGRVAAGSIVGASIEDIPASHRFFAGGGGSVRGYRYRSLSPDAGLGFPVGGRSLLEGSAEARIKVTRDIGIVPFYDIGSAFSSPFPDFQSSMRSSVGIGLRYYTGIGPVRLDLATPLGRRPGENKFAIFIGVGESF</sequence>
<comment type="caution">
    <text evidence="5">The sequence shown here is derived from an EMBL/GenBank/DDBJ whole genome shotgun (WGS) entry which is preliminary data.</text>
</comment>
<accession>A0A2U1SUT5</accession>
<dbReference type="GO" id="GO:0019867">
    <property type="term" value="C:outer membrane"/>
    <property type="evidence" value="ECO:0007669"/>
    <property type="project" value="InterPro"/>
</dbReference>
<keyword evidence="3" id="KW-0472">Membrane</keyword>
<dbReference type="PANTHER" id="PTHR12815">
    <property type="entry name" value="SORTING AND ASSEMBLY MACHINERY SAMM50 PROTEIN FAMILY MEMBER"/>
    <property type="match status" value="1"/>
</dbReference>
<feature type="domain" description="Bacterial surface antigen (D15)" evidence="4">
    <location>
        <begin position="355"/>
        <end position="666"/>
    </location>
</feature>
<dbReference type="Pfam" id="PF01103">
    <property type="entry name" value="Omp85"/>
    <property type="match status" value="1"/>
</dbReference>
<evidence type="ECO:0000313" key="6">
    <source>
        <dbReference type="Proteomes" id="UP000245137"/>
    </source>
</evidence>
<dbReference type="Proteomes" id="UP000245137">
    <property type="component" value="Unassembled WGS sequence"/>
</dbReference>
<proteinExistence type="predicted"/>
<dbReference type="OrthoDB" id="9769707at2"/>
<dbReference type="InterPro" id="IPR000184">
    <property type="entry name" value="Bac_surfAg_D15"/>
</dbReference>
<dbReference type="PANTHER" id="PTHR12815:SF42">
    <property type="entry name" value="BACTERIAL SURFACE ANTIGEN (D15) DOMAIN-CONTAINING PROTEIN"/>
    <property type="match status" value="1"/>
</dbReference>
<dbReference type="EMBL" id="PUIV01000002">
    <property type="protein sequence ID" value="PWB95362.1"/>
    <property type="molecule type" value="Genomic_DNA"/>
</dbReference>
<evidence type="ECO:0000256" key="3">
    <source>
        <dbReference type="ARBA" id="ARBA00023136"/>
    </source>
</evidence>
<organism evidence="5 6">
    <name type="scientific">Methylosinus sporium</name>
    <dbReference type="NCBI Taxonomy" id="428"/>
    <lineage>
        <taxon>Bacteria</taxon>
        <taxon>Pseudomonadati</taxon>
        <taxon>Pseudomonadota</taxon>
        <taxon>Alphaproteobacteria</taxon>
        <taxon>Hyphomicrobiales</taxon>
        <taxon>Methylocystaceae</taxon>
        <taxon>Methylosinus</taxon>
    </lineage>
</organism>
<dbReference type="Gene3D" id="3.10.20.310">
    <property type="entry name" value="membrane protein fhac"/>
    <property type="match status" value="1"/>
</dbReference>
<gene>
    <name evidence="5" type="ORF">C5689_02210</name>
</gene>
<evidence type="ECO:0000256" key="1">
    <source>
        <dbReference type="ARBA" id="ARBA00004370"/>
    </source>
</evidence>
<dbReference type="InterPro" id="IPR039910">
    <property type="entry name" value="D15-like"/>
</dbReference>
<evidence type="ECO:0000259" key="4">
    <source>
        <dbReference type="Pfam" id="PF01103"/>
    </source>
</evidence>
<evidence type="ECO:0000256" key="2">
    <source>
        <dbReference type="ARBA" id="ARBA00022452"/>
    </source>
</evidence>